<comment type="caution">
    <text evidence="1">The sequence shown here is derived from an EMBL/GenBank/DDBJ whole genome shotgun (WGS) entry which is preliminary data.</text>
</comment>
<accession>A0A4R5Q9R1</accession>
<evidence type="ECO:0000313" key="2">
    <source>
        <dbReference type="Proteomes" id="UP000295096"/>
    </source>
</evidence>
<keyword evidence="2" id="KW-1185">Reference proteome</keyword>
<evidence type="ECO:0000313" key="1">
    <source>
        <dbReference type="EMBL" id="TDH58937.1"/>
    </source>
</evidence>
<dbReference type="Proteomes" id="UP000295096">
    <property type="component" value="Unassembled WGS sequence"/>
</dbReference>
<protein>
    <submittedName>
        <fullName evidence="1">Uncharacterized protein</fullName>
    </submittedName>
</protein>
<name>A0A4R5Q9R1_9PROT</name>
<proteinExistence type="predicted"/>
<dbReference type="OrthoDB" id="1524152at2"/>
<reference evidence="1 2" key="1">
    <citation type="journal article" date="2016" name="J. Microbiol.">
        <title>Dankookia rubra gen. nov., sp. nov., an alphaproteobacterium isolated from sediment of a shallow stream.</title>
        <authorList>
            <person name="Kim W.H."/>
            <person name="Kim D.H."/>
            <person name="Kang K."/>
            <person name="Ahn T.Y."/>
        </authorList>
    </citation>
    <scope>NUCLEOTIDE SEQUENCE [LARGE SCALE GENOMIC DNA]</scope>
    <source>
        <strain evidence="1 2">JCM30602</strain>
    </source>
</reference>
<dbReference type="EMBL" id="SMSJ01000089">
    <property type="protein sequence ID" value="TDH58937.1"/>
    <property type="molecule type" value="Genomic_DNA"/>
</dbReference>
<gene>
    <name evidence="1" type="ORF">E2C06_29980</name>
</gene>
<dbReference type="AlphaFoldDB" id="A0A4R5Q9R1"/>
<sequence>MLEADPATDWTRVDLDALRLHLVDMAEVMLRAEATTRRIDGGLEATATGEGRTLAALRRMVPAHARELDAMPAWQASSEMVPDGVRLTVTSADPEQAAHIRGLGFFGLMASGAHHQAHHLAIARGGHAH</sequence>
<organism evidence="1 2">
    <name type="scientific">Dankookia rubra</name>
    <dbReference type="NCBI Taxonomy" id="1442381"/>
    <lineage>
        <taxon>Bacteria</taxon>
        <taxon>Pseudomonadati</taxon>
        <taxon>Pseudomonadota</taxon>
        <taxon>Alphaproteobacteria</taxon>
        <taxon>Acetobacterales</taxon>
        <taxon>Roseomonadaceae</taxon>
        <taxon>Dankookia</taxon>
    </lineage>
</organism>